<evidence type="ECO:0000313" key="1">
    <source>
        <dbReference type="EMBL" id="AWP14385.1"/>
    </source>
</evidence>
<dbReference type="Proteomes" id="UP000246464">
    <property type="component" value="Chromosome 15"/>
</dbReference>
<organism evidence="1 2">
    <name type="scientific">Scophthalmus maximus</name>
    <name type="common">Turbot</name>
    <name type="synonym">Psetta maxima</name>
    <dbReference type="NCBI Taxonomy" id="52904"/>
    <lineage>
        <taxon>Eukaryota</taxon>
        <taxon>Metazoa</taxon>
        <taxon>Chordata</taxon>
        <taxon>Craniata</taxon>
        <taxon>Vertebrata</taxon>
        <taxon>Euteleostomi</taxon>
        <taxon>Actinopterygii</taxon>
        <taxon>Neopterygii</taxon>
        <taxon>Teleostei</taxon>
        <taxon>Neoteleostei</taxon>
        <taxon>Acanthomorphata</taxon>
        <taxon>Carangaria</taxon>
        <taxon>Pleuronectiformes</taxon>
        <taxon>Pleuronectoidei</taxon>
        <taxon>Scophthalmidae</taxon>
        <taxon>Scophthalmus</taxon>
    </lineage>
</organism>
<keyword evidence="2" id="KW-1185">Reference proteome</keyword>
<dbReference type="EMBL" id="CP026257">
    <property type="protein sequence ID" value="AWP14385.1"/>
    <property type="molecule type" value="Genomic_DNA"/>
</dbReference>
<sequence>MTDIRRIHLLQIRSLQISFKSTVCVIAQQRMQPTVVRCADICDMITSTGGYR</sequence>
<accession>A0A2U9CCU1</accession>
<proteinExistence type="predicted"/>
<evidence type="ECO:0000313" key="2">
    <source>
        <dbReference type="Proteomes" id="UP000246464"/>
    </source>
</evidence>
<gene>
    <name evidence="1" type="ORF">SMAX5B_008634</name>
</gene>
<dbReference type="AlphaFoldDB" id="A0A2U9CCU1"/>
<name>A0A2U9CCU1_SCOMX</name>
<reference evidence="1 2" key="1">
    <citation type="submission" date="2017-12" db="EMBL/GenBank/DDBJ databases">
        <title>Integrating genomic resources of turbot (Scophthalmus maximus) in depth evaluation of genetic and physical mapping variation across individuals.</title>
        <authorList>
            <person name="Martinez P."/>
        </authorList>
    </citation>
    <scope>NUCLEOTIDE SEQUENCE [LARGE SCALE GENOMIC DNA]</scope>
</reference>
<protein>
    <submittedName>
        <fullName evidence="1">Uncharacterized protein</fullName>
    </submittedName>
</protein>